<dbReference type="PANTHER" id="PTHR33164">
    <property type="entry name" value="TRANSCRIPTIONAL REGULATOR, MARR FAMILY"/>
    <property type="match status" value="1"/>
</dbReference>
<dbReference type="InterPro" id="IPR039422">
    <property type="entry name" value="MarR/SlyA-like"/>
</dbReference>
<dbReference type="PROSITE" id="PS01117">
    <property type="entry name" value="HTH_MARR_1"/>
    <property type="match status" value="1"/>
</dbReference>
<organism evidence="6 7">
    <name type="scientific">Dyadobacter pollutisoli</name>
    <dbReference type="NCBI Taxonomy" id="2910158"/>
    <lineage>
        <taxon>Bacteria</taxon>
        <taxon>Pseudomonadati</taxon>
        <taxon>Bacteroidota</taxon>
        <taxon>Cytophagia</taxon>
        <taxon>Cytophagales</taxon>
        <taxon>Spirosomataceae</taxon>
        <taxon>Dyadobacter</taxon>
    </lineage>
</organism>
<gene>
    <name evidence="6" type="ORF">ON006_24135</name>
</gene>
<sequence>MRKEKTIDFQIKWAWHSISRMYNAYAARFDTTMAVGYVLLNIDIENGTPATKIAPLLGMEPRSLVRMLKNLEERGLIQREVSKSDKRFVRIVLTELGKEKRELAREGVISFNTMIRDKIPLDKLVTFFEVIKDINKLVEEENQKLKAGDIGEVDGEF</sequence>
<evidence type="ECO:0000256" key="4">
    <source>
        <dbReference type="ARBA" id="ARBA00023163"/>
    </source>
</evidence>
<dbReference type="PANTHER" id="PTHR33164:SF5">
    <property type="entry name" value="ORGANIC HYDROPEROXIDE RESISTANCE TRANSCRIPTIONAL REGULATOR"/>
    <property type="match status" value="1"/>
</dbReference>
<dbReference type="SUPFAM" id="SSF46785">
    <property type="entry name" value="Winged helix' DNA-binding domain"/>
    <property type="match status" value="1"/>
</dbReference>
<dbReference type="Gene3D" id="1.10.10.10">
    <property type="entry name" value="Winged helix-like DNA-binding domain superfamily/Winged helix DNA-binding domain"/>
    <property type="match status" value="1"/>
</dbReference>
<protein>
    <submittedName>
        <fullName evidence="6">MarR family transcriptional regulator</fullName>
    </submittedName>
</protein>
<dbReference type="RefSeq" id="WP_244822753.1">
    <property type="nucleotide sequence ID" value="NZ_CP112998.1"/>
</dbReference>
<evidence type="ECO:0000313" key="7">
    <source>
        <dbReference type="Proteomes" id="UP001164653"/>
    </source>
</evidence>
<dbReference type="GO" id="GO:0003700">
    <property type="term" value="F:DNA-binding transcription factor activity"/>
    <property type="evidence" value="ECO:0007669"/>
    <property type="project" value="InterPro"/>
</dbReference>
<keyword evidence="2" id="KW-0805">Transcription regulation</keyword>
<dbReference type="AlphaFoldDB" id="A0A9E8SSL9"/>
<dbReference type="Pfam" id="PF01047">
    <property type="entry name" value="MarR"/>
    <property type="match status" value="1"/>
</dbReference>
<comment type="subcellular location">
    <subcellularLocation>
        <location evidence="1">Cytoplasm</location>
    </subcellularLocation>
</comment>
<dbReference type="InterPro" id="IPR000835">
    <property type="entry name" value="HTH_MarR-typ"/>
</dbReference>
<evidence type="ECO:0000259" key="5">
    <source>
        <dbReference type="PROSITE" id="PS50995"/>
    </source>
</evidence>
<feature type="domain" description="HTH marR-type" evidence="5">
    <location>
        <begin position="1"/>
        <end position="136"/>
    </location>
</feature>
<keyword evidence="3" id="KW-0238">DNA-binding</keyword>
<dbReference type="InterPro" id="IPR036390">
    <property type="entry name" value="WH_DNA-bd_sf"/>
</dbReference>
<keyword evidence="7" id="KW-1185">Reference proteome</keyword>
<dbReference type="PRINTS" id="PR00598">
    <property type="entry name" value="HTHMARR"/>
</dbReference>
<evidence type="ECO:0000313" key="6">
    <source>
        <dbReference type="EMBL" id="WAC15497.1"/>
    </source>
</evidence>
<evidence type="ECO:0000256" key="3">
    <source>
        <dbReference type="ARBA" id="ARBA00023125"/>
    </source>
</evidence>
<dbReference type="EMBL" id="CP112998">
    <property type="protein sequence ID" value="WAC15497.1"/>
    <property type="molecule type" value="Genomic_DNA"/>
</dbReference>
<evidence type="ECO:0000256" key="1">
    <source>
        <dbReference type="ARBA" id="ARBA00004496"/>
    </source>
</evidence>
<reference evidence="6" key="1">
    <citation type="submission" date="2022-11" db="EMBL/GenBank/DDBJ databases">
        <title>Dyadobacter pollutisoli sp. nov., isolated from plastic dumped soil.</title>
        <authorList>
            <person name="Kim J.M."/>
            <person name="Kim K.R."/>
            <person name="Lee J.K."/>
            <person name="Hao L."/>
            <person name="Jeon C.O."/>
        </authorList>
    </citation>
    <scope>NUCLEOTIDE SEQUENCE</scope>
    <source>
        <strain evidence="6">U1</strain>
    </source>
</reference>
<accession>A0A9E8SSL9</accession>
<name>A0A9E8SSL9_9BACT</name>
<dbReference type="GO" id="GO:0003677">
    <property type="term" value="F:DNA binding"/>
    <property type="evidence" value="ECO:0007669"/>
    <property type="project" value="UniProtKB-KW"/>
</dbReference>
<dbReference type="GO" id="GO:0006950">
    <property type="term" value="P:response to stress"/>
    <property type="evidence" value="ECO:0007669"/>
    <property type="project" value="TreeGrafter"/>
</dbReference>
<keyword evidence="4" id="KW-0804">Transcription</keyword>
<dbReference type="GO" id="GO:0005737">
    <property type="term" value="C:cytoplasm"/>
    <property type="evidence" value="ECO:0007669"/>
    <property type="project" value="UniProtKB-SubCell"/>
</dbReference>
<dbReference type="PROSITE" id="PS50995">
    <property type="entry name" value="HTH_MARR_2"/>
    <property type="match status" value="1"/>
</dbReference>
<dbReference type="Proteomes" id="UP001164653">
    <property type="component" value="Chromosome"/>
</dbReference>
<dbReference type="KEGG" id="dpf:ON006_24135"/>
<dbReference type="InterPro" id="IPR023187">
    <property type="entry name" value="Tscrpt_reg_MarR-type_CS"/>
</dbReference>
<evidence type="ECO:0000256" key="2">
    <source>
        <dbReference type="ARBA" id="ARBA00023015"/>
    </source>
</evidence>
<proteinExistence type="predicted"/>
<dbReference type="SMART" id="SM00347">
    <property type="entry name" value="HTH_MARR"/>
    <property type="match status" value="1"/>
</dbReference>
<dbReference type="InterPro" id="IPR036388">
    <property type="entry name" value="WH-like_DNA-bd_sf"/>
</dbReference>